<dbReference type="InterPro" id="IPR055163">
    <property type="entry name" value="ALK/LTK-like_GRD"/>
</dbReference>
<feature type="compositionally biased region" description="Gly residues" evidence="17">
    <location>
        <begin position="790"/>
        <end position="803"/>
    </location>
</feature>
<proteinExistence type="predicted"/>
<evidence type="ECO:0000313" key="20">
    <source>
        <dbReference type="EMBL" id="MBF9140237.1"/>
    </source>
</evidence>
<reference evidence="20 21" key="1">
    <citation type="submission" date="2020-11" db="EMBL/GenBank/DDBJ databases">
        <authorList>
            <person name="Kim M.K."/>
        </authorList>
    </citation>
    <scope>NUCLEOTIDE SEQUENCE [LARGE SCALE GENOMIC DNA]</scope>
    <source>
        <strain evidence="20 21">BT439</strain>
    </source>
</reference>
<keyword evidence="3" id="KW-1003">Cell membrane</keyword>
<keyword evidence="15" id="KW-0325">Glycoprotein</keyword>
<evidence type="ECO:0000256" key="4">
    <source>
        <dbReference type="ARBA" id="ARBA00022679"/>
    </source>
</evidence>
<organism evidence="20 21">
    <name type="scientific">Hymenobacter properus</name>
    <dbReference type="NCBI Taxonomy" id="2791026"/>
    <lineage>
        <taxon>Bacteria</taxon>
        <taxon>Pseudomonadati</taxon>
        <taxon>Bacteroidota</taxon>
        <taxon>Cytophagia</taxon>
        <taxon>Cytophagales</taxon>
        <taxon>Hymenobacteraceae</taxon>
        <taxon>Hymenobacter</taxon>
    </lineage>
</organism>
<dbReference type="PROSITE" id="PS51688">
    <property type="entry name" value="ICA"/>
    <property type="match status" value="1"/>
</dbReference>
<dbReference type="GO" id="GO:0005524">
    <property type="term" value="F:ATP binding"/>
    <property type="evidence" value="ECO:0007669"/>
    <property type="project" value="UniProtKB-KW"/>
</dbReference>
<dbReference type="Proteomes" id="UP000645610">
    <property type="component" value="Unassembled WGS sequence"/>
</dbReference>
<keyword evidence="11" id="KW-0472">Membrane</keyword>
<evidence type="ECO:0000259" key="19">
    <source>
        <dbReference type="PROSITE" id="PS51688"/>
    </source>
</evidence>
<evidence type="ECO:0000256" key="15">
    <source>
        <dbReference type="ARBA" id="ARBA00023180"/>
    </source>
</evidence>
<dbReference type="Pfam" id="PF13884">
    <property type="entry name" value="Peptidase_S74"/>
    <property type="match status" value="1"/>
</dbReference>
<evidence type="ECO:0000256" key="5">
    <source>
        <dbReference type="ARBA" id="ARBA00022692"/>
    </source>
</evidence>
<keyword evidence="10" id="KW-1133">Transmembrane helix</keyword>
<keyword evidence="13" id="KW-1015">Disulfide bond</keyword>
<dbReference type="AlphaFoldDB" id="A0A931BDD9"/>
<protein>
    <recommendedName>
        <fullName evidence="2">receptor protein-tyrosine kinase</fullName>
        <ecNumber evidence="2">2.7.10.1</ecNumber>
    </recommendedName>
</protein>
<keyword evidence="12" id="KW-0829">Tyrosine-protein kinase</keyword>
<name>A0A931BDD9_9BACT</name>
<dbReference type="InterPro" id="IPR030392">
    <property type="entry name" value="S74_ICA"/>
</dbReference>
<keyword evidence="5" id="KW-0812">Transmembrane</keyword>
<dbReference type="InterPro" id="IPR036388">
    <property type="entry name" value="WH-like_DNA-bd_sf"/>
</dbReference>
<evidence type="ECO:0000256" key="8">
    <source>
        <dbReference type="ARBA" id="ARBA00022777"/>
    </source>
</evidence>
<dbReference type="EMBL" id="JADQDP010000001">
    <property type="protein sequence ID" value="MBF9140237.1"/>
    <property type="molecule type" value="Genomic_DNA"/>
</dbReference>
<feature type="signal peptide" evidence="18">
    <location>
        <begin position="1"/>
        <end position="25"/>
    </location>
</feature>
<sequence length="1169" mass="112762">MQNRYFSIPPAALALLAVVPLTAQAQTGGVGIGTSAPDASAALEISSTSKGLLPPRLSLSQRDAIASPAIGLTIYNTTTGKLNTWNGTSWDSALSATEQPIPGVSATFNFTGAPQTYTVPTGVRSIMVTVAGSYGGYSASYAQGGNGSRVQATLDVTPGEVLTLYVGGAGGNGRSGASASAPGGYNGGGSGYASAGGGGGASDIRRGGTALSNRIVTAGGGGGGGCESAADGGASYWYGSTSGSGSGTAGGQGGYTNAQSGSGYGGTGGYDYSGGGAKGGDGSFGQGGSGSGSSANSPYRSGGGGGGGYYGGGGGGTANPVNYPSTNIGGGGGGGTSYVVATGASAVSIGSNSQNSGFITITPAAQFAAPVLDGSNFVNVPGTWQVSGANVYRAGGNVGIGTATPGAGLHVSTAEKPSVSGASGVYLSGGASGNPNVELRGTNGAVYIDFAHDLSTDFSARLLSNSNGLGFHTGGSNTPRLLIDPTGALTLSSLAGSGTRMLITDANGLLSAQALPGGDNLGNHTATQNLSLGTNLLTGGGSIGLGISSTGTVGIGGAATVGTTLGVGGAATIGGAATVTGAATIGGDATVGGTVGIGTTTPAASAMLDVTSTTKGFLPPRLSLVQRDAIASPAAGLTVYNTSTNKLNTWNGTSWTETLTTTEQPVQYPAQTFSSPGQYTYTVPANIRSLTVTANGAAGAGVQRLYPTPNTSGGAGSQVQATLTVTPGEVLTVVVGGRGAPLNGGFNGGGSGVNNNANYFTSGGGGGASDVRRGAATLADRLLVAAGGGGGGGGGNGGAGGAPNGSTGTDSYNIPGTGATQSSGGNQGGAPGQGGNGGSSTLNGGGGGGGGYYGGGGSGGYGGGGGGSSWVLPTGSTNITMTAGSNGGDGSVTIAPATVAYAAPVLDGSNFINVPGTWSVNGADVYRPTGNVGIGTADPQAGLHLDRPESSSGSALGVLLSGGTSGNPSIELRGNGKTPYIDFVETSGLDYTTRLLSYGGTLNLTYAGAVASKPTYLLNVEGGITATGQVRANGVVLTSDARFKQNVRPIGSALASVLAMRGVRYEWNALGVRHGGTAKAGQVGLLAQEVEKIYPELVSTDKDGYKAVNYAQLTPVLIEALKEQQEQIEALKAEAATAQAKAAQATATLETFEARLRRLEAATGGQAQR</sequence>
<accession>A0A931BDD9</accession>
<keyword evidence="14" id="KW-0675">Receptor</keyword>
<dbReference type="Pfam" id="PF12810">
    <property type="entry name" value="ALK_LTK_GRD"/>
    <property type="match status" value="2"/>
</dbReference>
<comment type="subcellular location">
    <subcellularLocation>
        <location evidence="1">Cell membrane</location>
        <topology evidence="1">Single-pass type I membrane protein</topology>
    </subcellularLocation>
</comment>
<evidence type="ECO:0000313" key="21">
    <source>
        <dbReference type="Proteomes" id="UP000645610"/>
    </source>
</evidence>
<evidence type="ECO:0000256" key="11">
    <source>
        <dbReference type="ARBA" id="ARBA00023136"/>
    </source>
</evidence>
<dbReference type="GO" id="GO:0004714">
    <property type="term" value="F:transmembrane receptor protein tyrosine kinase activity"/>
    <property type="evidence" value="ECO:0007669"/>
    <property type="project" value="UniProtKB-EC"/>
</dbReference>
<dbReference type="RefSeq" id="WP_196284605.1">
    <property type="nucleotide sequence ID" value="NZ_JADQDP010000001.1"/>
</dbReference>
<dbReference type="GO" id="GO:0005886">
    <property type="term" value="C:plasma membrane"/>
    <property type="evidence" value="ECO:0007669"/>
    <property type="project" value="UniProtKB-SubCell"/>
</dbReference>
<evidence type="ECO:0000256" key="9">
    <source>
        <dbReference type="ARBA" id="ARBA00022840"/>
    </source>
</evidence>
<evidence type="ECO:0000256" key="12">
    <source>
        <dbReference type="ARBA" id="ARBA00023137"/>
    </source>
</evidence>
<dbReference type="EC" id="2.7.10.1" evidence="2"/>
<evidence type="ECO:0000256" key="3">
    <source>
        <dbReference type="ARBA" id="ARBA00022475"/>
    </source>
</evidence>
<feature type="compositionally biased region" description="Gly residues" evidence="17">
    <location>
        <begin position="825"/>
        <end position="842"/>
    </location>
</feature>
<evidence type="ECO:0000256" key="2">
    <source>
        <dbReference type="ARBA" id="ARBA00011902"/>
    </source>
</evidence>
<dbReference type="Gene3D" id="1.10.10.10">
    <property type="entry name" value="Winged helix-like DNA-binding domain superfamily/Winged helix DNA-binding domain"/>
    <property type="match status" value="1"/>
</dbReference>
<keyword evidence="6 18" id="KW-0732">Signal</keyword>
<feature type="region of interest" description="Disordered" evidence="17">
    <location>
        <begin position="790"/>
        <end position="842"/>
    </location>
</feature>
<evidence type="ECO:0000256" key="17">
    <source>
        <dbReference type="SAM" id="MobiDB-lite"/>
    </source>
</evidence>
<keyword evidence="8" id="KW-0418">Kinase</keyword>
<feature type="domain" description="Peptidase S74" evidence="19">
    <location>
        <begin position="1039"/>
        <end position="1135"/>
    </location>
</feature>
<keyword evidence="9" id="KW-0067">ATP-binding</keyword>
<evidence type="ECO:0000256" key="14">
    <source>
        <dbReference type="ARBA" id="ARBA00023170"/>
    </source>
</evidence>
<feature type="compositionally biased region" description="Polar residues" evidence="17">
    <location>
        <begin position="806"/>
        <end position="820"/>
    </location>
</feature>
<keyword evidence="16" id="KW-0175">Coiled coil</keyword>
<feature type="chain" id="PRO_5038130424" description="receptor protein-tyrosine kinase" evidence="18">
    <location>
        <begin position="26"/>
        <end position="1169"/>
    </location>
</feature>
<comment type="caution">
    <text evidence="20">The sequence shown here is derived from an EMBL/GenBank/DDBJ whole genome shotgun (WGS) entry which is preliminary data.</text>
</comment>
<feature type="coiled-coil region" evidence="16">
    <location>
        <begin position="1114"/>
        <end position="1162"/>
    </location>
</feature>
<evidence type="ECO:0000256" key="7">
    <source>
        <dbReference type="ARBA" id="ARBA00022741"/>
    </source>
</evidence>
<evidence type="ECO:0000256" key="6">
    <source>
        <dbReference type="ARBA" id="ARBA00022729"/>
    </source>
</evidence>
<gene>
    <name evidence="20" type="ORF">I2I01_01230</name>
</gene>
<evidence type="ECO:0000256" key="16">
    <source>
        <dbReference type="SAM" id="Coils"/>
    </source>
</evidence>
<keyword evidence="4" id="KW-0808">Transferase</keyword>
<evidence type="ECO:0000256" key="10">
    <source>
        <dbReference type="ARBA" id="ARBA00022989"/>
    </source>
</evidence>
<keyword evidence="7" id="KW-0547">Nucleotide-binding</keyword>
<keyword evidence="21" id="KW-1185">Reference proteome</keyword>
<evidence type="ECO:0000256" key="13">
    <source>
        <dbReference type="ARBA" id="ARBA00023157"/>
    </source>
</evidence>
<evidence type="ECO:0000256" key="1">
    <source>
        <dbReference type="ARBA" id="ARBA00004251"/>
    </source>
</evidence>
<evidence type="ECO:0000256" key="18">
    <source>
        <dbReference type="SAM" id="SignalP"/>
    </source>
</evidence>